<comment type="caution">
    <text evidence="3">The sequence shown here is derived from an EMBL/GenBank/DDBJ whole genome shotgun (WGS) entry which is preliminary data.</text>
</comment>
<name>A0ABQ3H166_9NEIS</name>
<keyword evidence="2" id="KW-1133">Transmembrane helix</keyword>
<feature type="region of interest" description="Disordered" evidence="1">
    <location>
        <begin position="68"/>
        <end position="94"/>
    </location>
</feature>
<feature type="compositionally biased region" description="Polar residues" evidence="1">
    <location>
        <begin position="68"/>
        <end position="78"/>
    </location>
</feature>
<evidence type="ECO:0000313" key="3">
    <source>
        <dbReference type="EMBL" id="GHD62295.1"/>
    </source>
</evidence>
<proteinExistence type="predicted"/>
<dbReference type="Proteomes" id="UP000604737">
    <property type="component" value="Unassembled WGS sequence"/>
</dbReference>
<accession>A0ABQ3H166</accession>
<evidence type="ECO:0000256" key="2">
    <source>
        <dbReference type="SAM" id="Phobius"/>
    </source>
</evidence>
<protein>
    <submittedName>
        <fullName evidence="3">Uncharacterized protein</fullName>
    </submittedName>
</protein>
<evidence type="ECO:0000256" key="1">
    <source>
        <dbReference type="SAM" id="MobiDB-lite"/>
    </source>
</evidence>
<dbReference type="EMBL" id="BMYO01000004">
    <property type="protein sequence ID" value="GHD62295.1"/>
    <property type="molecule type" value="Genomic_DNA"/>
</dbReference>
<gene>
    <name evidence="3" type="ORF">GCM10007350_18030</name>
</gene>
<reference evidence="4" key="1">
    <citation type="journal article" date="2019" name="Int. J. Syst. Evol. Microbiol.">
        <title>The Global Catalogue of Microorganisms (GCM) 10K type strain sequencing project: providing services to taxonomists for standard genome sequencing and annotation.</title>
        <authorList>
            <consortium name="The Broad Institute Genomics Platform"/>
            <consortium name="The Broad Institute Genome Sequencing Center for Infectious Disease"/>
            <person name="Wu L."/>
            <person name="Ma J."/>
        </authorList>
    </citation>
    <scope>NUCLEOTIDE SEQUENCE [LARGE SCALE GENOMIC DNA]</scope>
    <source>
        <strain evidence="4">KCTC 23701</strain>
    </source>
</reference>
<feature type="transmembrane region" description="Helical" evidence="2">
    <location>
        <begin position="37"/>
        <end position="58"/>
    </location>
</feature>
<evidence type="ECO:0000313" key="4">
    <source>
        <dbReference type="Proteomes" id="UP000604737"/>
    </source>
</evidence>
<keyword evidence="2" id="KW-0472">Membrane</keyword>
<organism evidence="3 4">
    <name type="scientific">Jeongeupia chitinilytica</name>
    <dbReference type="NCBI Taxonomy" id="1041641"/>
    <lineage>
        <taxon>Bacteria</taxon>
        <taxon>Pseudomonadati</taxon>
        <taxon>Pseudomonadota</taxon>
        <taxon>Betaproteobacteria</taxon>
        <taxon>Neisseriales</taxon>
        <taxon>Chitinibacteraceae</taxon>
        <taxon>Jeongeupia</taxon>
    </lineage>
</organism>
<keyword evidence="4" id="KW-1185">Reference proteome</keyword>
<sequence>MLISQRCYGTVSLRFMQAQFFWTIGLALGVVDAMPGPISGLAAGFGVFVTGLFAQMWMERRFKLRTSKSLTAEQSPDTPNLPKGGSAWGGDEPYRTPEGEPVRVLYHSEIAMGGPQVLTYLLDHCVIDGASPSARFSSDGRYFVSPMPSRGAWQLLVFDRAERQLYHCNDERFWELDHVSDTTLYGRCYPRTDDRAFQADIATLLANAKSIPLVQIRDLWVPETEVSELSLEPRVLESHGAQLTAHLWLPESLAALDEPLAPLNRPRDELRIDGHASGLLLAHTDPELVWRSDGQAFVCRTAWARTAECTFWHWEQGRGLRQLAEPWQSLEREPHGGLAGLVALGHDAARLKTSLSTPELSRGDHGTLSSSSPTLTLDFGNDGRAITTEVGSCKLEALLPLDGPGGRSACILESLPARQGRRVSWRWLRDSSDGTLGAYRCRIGDWTLEGEWLIDHRISDCGRYVALVAFADAPAVPSRLAIADLESDVLHWAATPFPGVQLQGFVQQQLHLIYLLGRYDEPEHQPPGQGNPGLLRRFDQPLPPAEHALAFLPLRKASRLYYEQACLVYGDQGWNVRPRLRPIASPPDSLTQGHFIYPAPSRTDSAAAFGFDEELVFPTDDTRVAVSIDGYLLTTSGCGLANIGPAMIWSDDGRYLALTRYVRRHAEAGLAEDEWRLLLLDTQARTLRRYKDGLGCLPRFERFSGRLDYAVESGSSAKPLQPFSLRLAELLQAPAEALHECDGRWLPQGELHRQHYWRRISIDT</sequence>
<keyword evidence="2" id="KW-0812">Transmembrane</keyword>